<dbReference type="Gene3D" id="1.10.10.10">
    <property type="entry name" value="Winged helix-like DNA-binding domain superfamily/Winged helix DNA-binding domain"/>
    <property type="match status" value="1"/>
</dbReference>
<dbReference type="SMART" id="SM00419">
    <property type="entry name" value="HTH_CRP"/>
    <property type="match status" value="1"/>
</dbReference>
<dbReference type="InterPro" id="IPR014710">
    <property type="entry name" value="RmlC-like_jellyroll"/>
</dbReference>
<dbReference type="CDD" id="cd00038">
    <property type="entry name" value="CAP_ED"/>
    <property type="match status" value="1"/>
</dbReference>
<keyword evidence="1" id="KW-0805">Transcription regulation</keyword>
<organism evidence="4 5">
    <name type="scientific">Clostridium felsineum</name>
    <dbReference type="NCBI Taxonomy" id="36839"/>
    <lineage>
        <taxon>Bacteria</taxon>
        <taxon>Bacillati</taxon>
        <taxon>Bacillota</taxon>
        <taxon>Clostridia</taxon>
        <taxon>Eubacteriales</taxon>
        <taxon>Clostridiaceae</taxon>
        <taxon>Clostridium</taxon>
    </lineage>
</organism>
<keyword evidence="5" id="KW-1185">Reference proteome</keyword>
<sequence>MDLKETFKQVEVLQNVNLNTLKALENYGSLKRIKKGEHIFRDKDQVAVIYIVIEGLAALYKINSVGEKKVIFVFGKGKMLNEVIFQEMFASVNCEVLEEALILCFPKDKLIKIMEKDFELTKAILDSMAIKIRRLYRQLKNTTNSIRGDKKIAAKLWKLSGDYGIKVKEGIKINMELSITYLADMLGSKRETVSRQLKILSEKNLVILKRNEFIIPNREKLNNYFKEP</sequence>
<evidence type="ECO:0000313" key="5">
    <source>
        <dbReference type="Proteomes" id="UP000190951"/>
    </source>
</evidence>
<dbReference type="EMBL" id="CP096983">
    <property type="protein sequence ID" value="URZ12015.1"/>
    <property type="molecule type" value="Genomic_DNA"/>
</dbReference>
<dbReference type="GO" id="GO:0006355">
    <property type="term" value="P:regulation of DNA-templated transcription"/>
    <property type="evidence" value="ECO:0007669"/>
    <property type="project" value="InterPro"/>
</dbReference>
<dbReference type="SUPFAM" id="SSF46785">
    <property type="entry name" value="Winged helix' DNA-binding domain"/>
    <property type="match status" value="1"/>
</dbReference>
<dbReference type="InterPro" id="IPR036390">
    <property type="entry name" value="WH_DNA-bd_sf"/>
</dbReference>
<accession>A0A1S8LL65</accession>
<gene>
    <name evidence="4" type="primary">fnr</name>
    <name evidence="4" type="ORF">CROST_027320</name>
</gene>
<dbReference type="SUPFAM" id="SSF51206">
    <property type="entry name" value="cAMP-binding domain-like"/>
    <property type="match status" value="1"/>
</dbReference>
<dbReference type="InterPro" id="IPR000595">
    <property type="entry name" value="cNMP-bd_dom"/>
</dbReference>
<keyword evidence="3" id="KW-0804">Transcription</keyword>
<dbReference type="GO" id="GO:0003677">
    <property type="term" value="F:DNA binding"/>
    <property type="evidence" value="ECO:0007669"/>
    <property type="project" value="UniProtKB-KW"/>
</dbReference>
<name>A0A1S8LL65_9CLOT</name>
<evidence type="ECO:0000256" key="2">
    <source>
        <dbReference type="ARBA" id="ARBA00023125"/>
    </source>
</evidence>
<evidence type="ECO:0000256" key="3">
    <source>
        <dbReference type="ARBA" id="ARBA00023163"/>
    </source>
</evidence>
<evidence type="ECO:0000313" key="4">
    <source>
        <dbReference type="EMBL" id="URZ12015.1"/>
    </source>
</evidence>
<protein>
    <submittedName>
        <fullName evidence="4">Anaerobic regulatory protein</fullName>
    </submittedName>
</protein>
<dbReference type="Pfam" id="PF00027">
    <property type="entry name" value="cNMP_binding"/>
    <property type="match status" value="1"/>
</dbReference>
<dbReference type="Gene3D" id="2.60.120.10">
    <property type="entry name" value="Jelly Rolls"/>
    <property type="match status" value="1"/>
</dbReference>
<dbReference type="AlphaFoldDB" id="A0A1S8LL65"/>
<dbReference type="RefSeq" id="WP_077834248.1">
    <property type="nucleotide sequence ID" value="NZ_CP096983.1"/>
</dbReference>
<keyword evidence="2" id="KW-0238">DNA-binding</keyword>
<proteinExistence type="predicted"/>
<dbReference type="STRING" id="84029.CROST_05310"/>
<reference evidence="4 5" key="1">
    <citation type="submission" date="2022-04" db="EMBL/GenBank/DDBJ databases">
        <title>Genome sequence of C. roseum typestrain.</title>
        <authorList>
            <person name="Poehlein A."/>
            <person name="Schoch T."/>
            <person name="Duerre P."/>
            <person name="Daniel R."/>
        </authorList>
    </citation>
    <scope>NUCLEOTIDE SEQUENCE [LARGE SCALE GENOMIC DNA]</scope>
    <source>
        <strain evidence="4 5">DSM 7320</strain>
    </source>
</reference>
<dbReference type="KEGG" id="crw:CROST_027320"/>
<dbReference type="Proteomes" id="UP000190951">
    <property type="component" value="Chromosome"/>
</dbReference>
<dbReference type="InterPro" id="IPR036388">
    <property type="entry name" value="WH-like_DNA-bd_sf"/>
</dbReference>
<evidence type="ECO:0000256" key="1">
    <source>
        <dbReference type="ARBA" id="ARBA00023015"/>
    </source>
</evidence>
<dbReference type="InterPro" id="IPR018490">
    <property type="entry name" value="cNMP-bd_dom_sf"/>
</dbReference>
<dbReference type="PROSITE" id="PS50042">
    <property type="entry name" value="CNMP_BINDING_3"/>
    <property type="match status" value="1"/>
</dbReference>
<dbReference type="SMART" id="SM00100">
    <property type="entry name" value="cNMP"/>
    <property type="match status" value="1"/>
</dbReference>
<dbReference type="Pfam" id="PF13545">
    <property type="entry name" value="HTH_Crp_2"/>
    <property type="match status" value="1"/>
</dbReference>
<dbReference type="InterPro" id="IPR012318">
    <property type="entry name" value="HTH_CRP"/>
</dbReference>
<dbReference type="PROSITE" id="PS51063">
    <property type="entry name" value="HTH_CRP_2"/>
    <property type="match status" value="1"/>
</dbReference>